<proteinExistence type="predicted"/>
<protein>
    <submittedName>
        <fullName evidence="1">DNA-binding protein</fullName>
    </submittedName>
</protein>
<reference evidence="1 2" key="1">
    <citation type="submission" date="2018-08" db="EMBL/GenBank/DDBJ databases">
        <title>Salinimonas sediminis sp. nov., a piezophilic bacterium isolated from a deep-sea sediment sample from the New Britain Trench.</title>
        <authorList>
            <person name="Cao J."/>
        </authorList>
    </citation>
    <scope>NUCLEOTIDE SEQUENCE [LARGE SCALE GENOMIC DNA]</scope>
    <source>
        <strain evidence="1 2">N102</strain>
    </source>
</reference>
<keyword evidence="1" id="KW-0238">DNA-binding</keyword>
<dbReference type="Proteomes" id="UP000262073">
    <property type="component" value="Chromosome"/>
</dbReference>
<dbReference type="EMBL" id="CP031769">
    <property type="protein sequence ID" value="AXR07033.1"/>
    <property type="molecule type" value="Genomic_DNA"/>
</dbReference>
<gene>
    <name evidence="1" type="ORF">D0Y50_12140</name>
</gene>
<name>A0A346NNC6_9ALTE</name>
<evidence type="ECO:0000313" key="2">
    <source>
        <dbReference type="Proteomes" id="UP000262073"/>
    </source>
</evidence>
<sequence>MTPLLTDSEAAGFLGSTKAALRQSRYSGKLFGVQAPPYLKLGHTVRYRQESLEDWLSSLSQFQVEPATATKDI</sequence>
<evidence type="ECO:0000313" key="1">
    <source>
        <dbReference type="EMBL" id="AXR07033.1"/>
    </source>
</evidence>
<keyword evidence="2" id="KW-1185">Reference proteome</keyword>
<dbReference type="KEGG" id="salm:D0Y50_12140"/>
<organism evidence="1 2">
    <name type="scientific">Salinimonas sediminis</name>
    <dbReference type="NCBI Taxonomy" id="2303538"/>
    <lineage>
        <taxon>Bacteria</taxon>
        <taxon>Pseudomonadati</taxon>
        <taxon>Pseudomonadota</taxon>
        <taxon>Gammaproteobacteria</taxon>
        <taxon>Alteromonadales</taxon>
        <taxon>Alteromonadaceae</taxon>
        <taxon>Alteromonas/Salinimonas group</taxon>
        <taxon>Salinimonas</taxon>
    </lineage>
</organism>
<dbReference type="GO" id="GO:0003677">
    <property type="term" value="F:DNA binding"/>
    <property type="evidence" value="ECO:0007669"/>
    <property type="project" value="UniProtKB-KW"/>
</dbReference>
<dbReference type="AlphaFoldDB" id="A0A346NNC6"/>
<accession>A0A346NNC6</accession>